<dbReference type="GO" id="GO:0016747">
    <property type="term" value="F:acyltransferase activity, transferring groups other than amino-acyl groups"/>
    <property type="evidence" value="ECO:0007669"/>
    <property type="project" value="InterPro"/>
</dbReference>
<keyword evidence="2" id="KW-0808">Transferase</keyword>
<sequence>MINDNIEIRPLRENELKQFWQVAFSKPEAEWTRWNGPYFHDVLPSSDEFMNHIGPDKWLNNNLHWVILCNNQLVGSLSAYYEDGALERWLDVGIVIYNGNLWGYHIGSKSLRMWINHLFEDVTDLPHIGLTTWSGNKRMMKLADSLGMKLEGQIRQVRYWNGKYFDSIKYGILRSEWLRKT</sequence>
<dbReference type="Pfam" id="PF13302">
    <property type="entry name" value="Acetyltransf_3"/>
    <property type="match status" value="1"/>
</dbReference>
<reference evidence="2 3" key="1">
    <citation type="submission" date="2019-05" db="EMBL/GenBank/DDBJ databases">
        <title>The metagenome of a microbial culture collection derived from dairy environment covers the genomic content of the human microbiome.</title>
        <authorList>
            <person name="Roder T."/>
            <person name="Wuthrich D."/>
            <person name="Sattari Z."/>
            <person name="Von Ah U."/>
            <person name="Bar C."/>
            <person name="Ronchi F."/>
            <person name="Macpherson A.J."/>
            <person name="Ganal-Vonarburg S.C."/>
            <person name="Bruggmann R."/>
            <person name="Vergeres G."/>
        </authorList>
    </citation>
    <scope>NUCLEOTIDE SEQUENCE [LARGE SCALE GENOMIC DNA]</scope>
    <source>
        <strain evidence="2 3">FAM 1079</strain>
    </source>
</reference>
<dbReference type="SUPFAM" id="SSF55729">
    <property type="entry name" value="Acyl-CoA N-acyltransferases (Nat)"/>
    <property type="match status" value="1"/>
</dbReference>
<dbReference type="PROSITE" id="PS51186">
    <property type="entry name" value="GNAT"/>
    <property type="match status" value="1"/>
</dbReference>
<comment type="caution">
    <text evidence="2">The sequence shown here is derived from an EMBL/GenBank/DDBJ whole genome shotgun (WGS) entry which is preliminary data.</text>
</comment>
<gene>
    <name evidence="2" type="ORF">FEZ41_10660</name>
</gene>
<name>A0A5R9CSC7_9LACO</name>
<feature type="domain" description="N-acetyltransferase" evidence="1">
    <location>
        <begin position="6"/>
        <end position="166"/>
    </location>
</feature>
<dbReference type="Gene3D" id="3.40.630.30">
    <property type="match status" value="1"/>
</dbReference>
<evidence type="ECO:0000313" key="3">
    <source>
        <dbReference type="Proteomes" id="UP000305100"/>
    </source>
</evidence>
<proteinExistence type="predicted"/>
<dbReference type="InterPro" id="IPR000182">
    <property type="entry name" value="GNAT_dom"/>
</dbReference>
<dbReference type="Proteomes" id="UP000305100">
    <property type="component" value="Unassembled WGS sequence"/>
</dbReference>
<dbReference type="PANTHER" id="PTHR43415:SF4">
    <property type="entry name" value="N-ACETYLTRANSFERASE DOMAIN-CONTAINING PROTEIN"/>
    <property type="match status" value="1"/>
</dbReference>
<accession>A0A5R9CSC7</accession>
<dbReference type="InterPro" id="IPR016181">
    <property type="entry name" value="Acyl_CoA_acyltransferase"/>
</dbReference>
<dbReference type="AlphaFoldDB" id="A0A5R9CSC7"/>
<protein>
    <submittedName>
        <fullName evidence="2">GNAT family N-acetyltransferase</fullName>
    </submittedName>
</protein>
<evidence type="ECO:0000259" key="1">
    <source>
        <dbReference type="PROSITE" id="PS51186"/>
    </source>
</evidence>
<dbReference type="PANTHER" id="PTHR43415">
    <property type="entry name" value="SPERMIDINE N(1)-ACETYLTRANSFERASE"/>
    <property type="match status" value="1"/>
</dbReference>
<dbReference type="EMBL" id="VBSX01000028">
    <property type="protein sequence ID" value="TLQ17956.1"/>
    <property type="molecule type" value="Genomic_DNA"/>
</dbReference>
<evidence type="ECO:0000313" key="2">
    <source>
        <dbReference type="EMBL" id="TLQ17956.1"/>
    </source>
</evidence>
<organism evidence="2 3">
    <name type="scientific">Lentilactobacillus parafarraginis</name>
    <dbReference type="NCBI Taxonomy" id="390842"/>
    <lineage>
        <taxon>Bacteria</taxon>
        <taxon>Bacillati</taxon>
        <taxon>Bacillota</taxon>
        <taxon>Bacilli</taxon>
        <taxon>Lactobacillales</taxon>
        <taxon>Lactobacillaceae</taxon>
        <taxon>Lentilactobacillus</taxon>
    </lineage>
</organism>
<dbReference type="OrthoDB" id="9795206at2"/>